<dbReference type="PANTHER" id="PTHR33545:SF5">
    <property type="entry name" value="UPF0750 MEMBRANE PROTEIN YITT"/>
    <property type="match status" value="1"/>
</dbReference>
<feature type="transmembrane region" description="Helical" evidence="6">
    <location>
        <begin position="70"/>
        <end position="91"/>
    </location>
</feature>
<feature type="transmembrane region" description="Helical" evidence="6">
    <location>
        <begin position="7"/>
        <end position="27"/>
    </location>
</feature>
<dbReference type="InterPro" id="IPR051461">
    <property type="entry name" value="UPF0750_membrane"/>
</dbReference>
<comment type="subcellular location">
    <subcellularLocation>
        <location evidence="1">Cell membrane</location>
        <topology evidence="1">Multi-pass membrane protein</topology>
    </subcellularLocation>
</comment>
<comment type="caution">
    <text evidence="7">The sequence shown here is derived from an EMBL/GenBank/DDBJ whole genome shotgun (WGS) entry which is preliminary data.</text>
</comment>
<evidence type="ECO:0000256" key="6">
    <source>
        <dbReference type="SAM" id="Phobius"/>
    </source>
</evidence>
<feature type="transmembrane region" description="Helical" evidence="6">
    <location>
        <begin position="138"/>
        <end position="160"/>
    </location>
</feature>
<keyword evidence="8" id="KW-1185">Reference proteome</keyword>
<gene>
    <name evidence="7" type="ORF">GCM10007968_09870</name>
</gene>
<evidence type="ECO:0000256" key="3">
    <source>
        <dbReference type="ARBA" id="ARBA00022692"/>
    </source>
</evidence>
<evidence type="ECO:0008006" key="9">
    <source>
        <dbReference type="Google" id="ProtNLM"/>
    </source>
</evidence>
<keyword evidence="4 6" id="KW-1133">Transmembrane helix</keyword>
<keyword evidence="2" id="KW-1003">Cell membrane</keyword>
<evidence type="ECO:0000256" key="4">
    <source>
        <dbReference type="ARBA" id="ARBA00022989"/>
    </source>
</evidence>
<sequence length="197" mass="21155">MVRKIGTILFASTLIGVGINGFIIPIHLINGGLWGVSLILHYLLGFKIALTFAFLNLPVFLFAGMYDRDYFVNGVIGIMISSSVVALLSPIQHMMHLSTLSSAVLGGAAIGLGVGLLLRQRISPGGIDLLALMISKMFSINVGISLLIMDSAIILSGAFILRDERLLYSMLIVLIVGFTAIMLTSIKSVKVFDSLKD</sequence>
<protein>
    <recommendedName>
        <fullName evidence="9">YitT family protein</fullName>
    </recommendedName>
</protein>
<evidence type="ECO:0000256" key="1">
    <source>
        <dbReference type="ARBA" id="ARBA00004651"/>
    </source>
</evidence>
<dbReference type="AlphaFoldDB" id="A0A917RZX2"/>
<keyword evidence="5 6" id="KW-0472">Membrane</keyword>
<dbReference type="RefSeq" id="WP_188801972.1">
    <property type="nucleotide sequence ID" value="NZ_BMOK01000003.1"/>
</dbReference>
<evidence type="ECO:0000256" key="2">
    <source>
        <dbReference type="ARBA" id="ARBA00022475"/>
    </source>
</evidence>
<dbReference type="EMBL" id="BMOK01000003">
    <property type="protein sequence ID" value="GGL47755.1"/>
    <property type="molecule type" value="Genomic_DNA"/>
</dbReference>
<dbReference type="PANTHER" id="PTHR33545">
    <property type="entry name" value="UPF0750 MEMBRANE PROTEIN YITT-RELATED"/>
    <property type="match status" value="1"/>
</dbReference>
<dbReference type="Proteomes" id="UP000654670">
    <property type="component" value="Unassembled WGS sequence"/>
</dbReference>
<keyword evidence="3 6" id="KW-0812">Transmembrane</keyword>
<name>A0A917RZX2_9BACL</name>
<feature type="transmembrane region" description="Helical" evidence="6">
    <location>
        <begin position="97"/>
        <end position="118"/>
    </location>
</feature>
<feature type="transmembrane region" description="Helical" evidence="6">
    <location>
        <begin position="166"/>
        <end position="186"/>
    </location>
</feature>
<dbReference type="Pfam" id="PF02588">
    <property type="entry name" value="YitT_membrane"/>
    <property type="match status" value="1"/>
</dbReference>
<feature type="transmembrane region" description="Helical" evidence="6">
    <location>
        <begin position="39"/>
        <end position="63"/>
    </location>
</feature>
<evidence type="ECO:0000313" key="8">
    <source>
        <dbReference type="Proteomes" id="UP000654670"/>
    </source>
</evidence>
<dbReference type="GO" id="GO:0005886">
    <property type="term" value="C:plasma membrane"/>
    <property type="evidence" value="ECO:0007669"/>
    <property type="project" value="UniProtKB-SubCell"/>
</dbReference>
<proteinExistence type="predicted"/>
<evidence type="ECO:0000313" key="7">
    <source>
        <dbReference type="EMBL" id="GGL47755.1"/>
    </source>
</evidence>
<accession>A0A917RZX2</accession>
<evidence type="ECO:0000256" key="5">
    <source>
        <dbReference type="ARBA" id="ARBA00023136"/>
    </source>
</evidence>
<reference evidence="7" key="2">
    <citation type="submission" date="2020-09" db="EMBL/GenBank/DDBJ databases">
        <authorList>
            <person name="Sun Q."/>
            <person name="Ohkuma M."/>
        </authorList>
    </citation>
    <scope>NUCLEOTIDE SEQUENCE</scope>
    <source>
        <strain evidence="7">JCM 15325</strain>
    </source>
</reference>
<organism evidence="7 8">
    <name type="scientific">Sporolactobacillus putidus</name>
    <dbReference type="NCBI Taxonomy" id="492735"/>
    <lineage>
        <taxon>Bacteria</taxon>
        <taxon>Bacillati</taxon>
        <taxon>Bacillota</taxon>
        <taxon>Bacilli</taxon>
        <taxon>Bacillales</taxon>
        <taxon>Sporolactobacillaceae</taxon>
        <taxon>Sporolactobacillus</taxon>
    </lineage>
</organism>
<dbReference type="InterPro" id="IPR003740">
    <property type="entry name" value="YitT"/>
</dbReference>
<reference evidence="7" key="1">
    <citation type="journal article" date="2014" name="Int. J. Syst. Evol. Microbiol.">
        <title>Complete genome sequence of Corynebacterium casei LMG S-19264T (=DSM 44701T), isolated from a smear-ripened cheese.</title>
        <authorList>
            <consortium name="US DOE Joint Genome Institute (JGI-PGF)"/>
            <person name="Walter F."/>
            <person name="Albersmeier A."/>
            <person name="Kalinowski J."/>
            <person name="Ruckert C."/>
        </authorList>
    </citation>
    <scope>NUCLEOTIDE SEQUENCE</scope>
    <source>
        <strain evidence="7">JCM 15325</strain>
    </source>
</reference>